<evidence type="ECO:0000259" key="7">
    <source>
        <dbReference type="PROSITE" id="PS50089"/>
    </source>
</evidence>
<name>V2YEM6_MONRO</name>
<keyword evidence="5" id="KW-0472">Membrane</keyword>
<dbReference type="GO" id="GO:0008270">
    <property type="term" value="F:zinc ion binding"/>
    <property type="evidence" value="ECO:0007669"/>
    <property type="project" value="UniProtKB-KW"/>
</dbReference>
<dbReference type="KEGG" id="mrr:Moror_7814"/>
<dbReference type="Pfam" id="PF13920">
    <property type="entry name" value="zf-C3HC4_3"/>
    <property type="match status" value="1"/>
</dbReference>
<dbReference type="PROSITE" id="PS50075">
    <property type="entry name" value="CARRIER"/>
    <property type="match status" value="1"/>
</dbReference>
<feature type="transmembrane region" description="Helical" evidence="5">
    <location>
        <begin position="1292"/>
        <end position="1317"/>
    </location>
</feature>
<evidence type="ECO:0000313" key="8">
    <source>
        <dbReference type="EMBL" id="ESK90119.1"/>
    </source>
</evidence>
<dbReference type="SUPFAM" id="SSF56801">
    <property type="entry name" value="Acetyl-CoA synthetase-like"/>
    <property type="match status" value="1"/>
</dbReference>
<feature type="transmembrane region" description="Helical" evidence="5">
    <location>
        <begin position="1024"/>
        <end position="1046"/>
    </location>
</feature>
<dbReference type="InterPro" id="IPR013083">
    <property type="entry name" value="Znf_RING/FYVE/PHD"/>
</dbReference>
<evidence type="ECO:0000256" key="3">
    <source>
        <dbReference type="ARBA" id="ARBA00022833"/>
    </source>
</evidence>
<evidence type="ECO:0000313" key="9">
    <source>
        <dbReference type="Proteomes" id="UP000017559"/>
    </source>
</evidence>
<gene>
    <name evidence="8" type="ORF">Moror_7814</name>
</gene>
<dbReference type="Gene3D" id="1.10.1200.10">
    <property type="entry name" value="ACP-like"/>
    <property type="match status" value="1"/>
</dbReference>
<dbReference type="Gene3D" id="3.30.40.10">
    <property type="entry name" value="Zinc/RING finger domain, C3HC4 (zinc finger)"/>
    <property type="match status" value="1"/>
</dbReference>
<feature type="transmembrane region" description="Helical" evidence="5">
    <location>
        <begin position="1088"/>
        <end position="1105"/>
    </location>
</feature>
<organism evidence="8 9">
    <name type="scientific">Moniliophthora roreri (strain MCA 2997)</name>
    <name type="common">Cocoa frosty pod rot fungus</name>
    <name type="synonym">Crinipellis roreri</name>
    <dbReference type="NCBI Taxonomy" id="1381753"/>
    <lineage>
        <taxon>Eukaryota</taxon>
        <taxon>Fungi</taxon>
        <taxon>Dikarya</taxon>
        <taxon>Basidiomycota</taxon>
        <taxon>Agaricomycotina</taxon>
        <taxon>Agaricomycetes</taxon>
        <taxon>Agaricomycetidae</taxon>
        <taxon>Agaricales</taxon>
        <taxon>Marasmiineae</taxon>
        <taxon>Marasmiaceae</taxon>
        <taxon>Moniliophthora</taxon>
    </lineage>
</organism>
<sequence>MSIPLDFLRVASTPPDGTSLGDVLAERIERSSHVQTLLDCLCTTPTPALYSSDPSRPPLFHDAIHSFVTHFFMPCSTSRTPLGPNDRVVVALPTGPENALALLAIASYHTCAPVNASCTAAELREDASRLRAKAVVSTREAIERLELRELRDDLGCEVVLIDGRDSGPAGLFDMSILDGGAIRSASPSSPHRLDDQSLVLHTSGTSGKKKVVPYTLRSLIVGTWAVVQSWDLRSSDINMNMMPLFHVGGIVRNLLAPVFSGGSAIMCPGFDALAFWQLASKLKSTWYYAAPTIHHAILTSQPEGITPSRDLCIRMICNAAGGLLPSLAQELKERFHGAVILPSYGMTECMPIASPPTTYQLERPGCSGIACGPYLSIRDPSNLERELPRGKTGAVCVRGLPTFSGYEVIADVNAPLDKSAFTSEGWFDSGDCGYMDTDGYLFITGRSKEIINKGGEVISPFEIEEAIITAAKDHVKTALAFSVEHDVLQETIGVVIVSQPGRPRIGLSQLHDLIRDHLHPSKWPFAIVYMKDVPKNSAGKPLRIKLAARLGLGCLTDNVPLLRRHFQAEVPHAQASLSEPIPCKEVSVNYQDVENALQIIEGVKDVAIRTRSDGSSEAFLAVQATLDHELVSRAVGDVLPGYAIPQIHLVAKLARDTNGEFAFDEMEKEIAHQNSSNMSPQALIVKDIVAELLSIEPGTITAKSDFFMLGGNSLLLGKLSYLIRKNTGISIAVAAIFSNSTIEGIASLIEVEQRGLSLEALLEENLSTGATNSSDATLAYDPDPDFSVTRKSRRSTHPLTMLVQLIPTLFFYPLKTALTWAMLLFILSYLTPILNGDFWERMGALLCAIVTARAAARTVAPLGSIIFKWIVIGRYRPGTYPMWSTYYLRWWIVNQSILLSGKGIFALHPKLELWYYRLLGARIGNNIYIDKNARLGEFDLLTLGDGCRIDAATVRGFCVEREGSFSLRNISIGRRAVINTYTWISPGAVIPDSTVWGPHSSSFDQPLARSFGAYNRTSFVEPHWILQLLVAWPIIFVVRVASYIPWFACLWLMIDQAIVLRDGLSSLVSVIYWFAAPQRVTFHVVARVVRAVITPILHVALSILVKRLFGLNKECAAADASQITLLKRYINSHLLSKRRLKDAFSLLGNHYEIVSIVYRMMGAKIGRRVYWPGSGVYCLDPELLEIGDDVVFGSRSELFTTDRLGTAKIVIGNGAMIADRVVLLPGTRVGHRTVMGSGALGKRNAVYEDNSTWMGNDRGEAICFNKGSPNTKEDDDTTSPFGRAFYKRQANYFVYPYIFILFTNLLVAGASAAYWSISAVVAAQLLRQLFIHLSQLQLFSPHWHNFGTLYGLIGCCFVIVLSIQALLSLLWVILTKWIVIGQRRPGQYHWDKSSYCQRWQLHLVLSRPLYTGHGNGGVLAPLTGTTFIVWFYRAMGAKIGDNCVLFPAGKPGLMTEPDLVELGHDVSLDYCSVVAHINSRGQFALNSLRIGNGCAMRSGSRLLSGASMDDDSMLCEHTLLTSGEVAEAGEVYYGWPAKRMVKPKSDDCSSLNESKGVSLICPICRGFPKASIVTPCGHVFCESCIEEVSKCAVCTETFNKGSLIRIYPSFATIC</sequence>
<keyword evidence="9" id="KW-1185">Reference proteome</keyword>
<dbReference type="InterPro" id="IPR042099">
    <property type="entry name" value="ANL_N_sf"/>
</dbReference>
<proteinExistence type="predicted"/>
<feature type="transmembrane region" description="Helical" evidence="5">
    <location>
        <begin position="1058"/>
        <end position="1076"/>
    </location>
</feature>
<dbReference type="HOGENOM" id="CLU_003997_0_0_1"/>
<dbReference type="CDD" id="cd16449">
    <property type="entry name" value="RING-HC"/>
    <property type="match status" value="1"/>
</dbReference>
<dbReference type="GO" id="GO:0031956">
    <property type="term" value="F:medium-chain fatty acid-CoA ligase activity"/>
    <property type="evidence" value="ECO:0007669"/>
    <property type="project" value="TreeGrafter"/>
</dbReference>
<dbReference type="InterPro" id="IPR036736">
    <property type="entry name" value="ACP-like_sf"/>
</dbReference>
<dbReference type="Proteomes" id="UP000017559">
    <property type="component" value="Unassembled WGS sequence"/>
</dbReference>
<evidence type="ECO:0000256" key="1">
    <source>
        <dbReference type="ARBA" id="ARBA00022723"/>
    </source>
</evidence>
<keyword evidence="3" id="KW-0862">Zinc</keyword>
<dbReference type="SUPFAM" id="SSF51161">
    <property type="entry name" value="Trimeric LpxA-like enzymes"/>
    <property type="match status" value="3"/>
</dbReference>
<evidence type="ECO:0000256" key="2">
    <source>
        <dbReference type="ARBA" id="ARBA00022771"/>
    </source>
</evidence>
<keyword evidence="5" id="KW-0812">Transmembrane</keyword>
<dbReference type="Gene3D" id="2.160.10.10">
    <property type="entry name" value="Hexapeptide repeat proteins"/>
    <property type="match status" value="3"/>
</dbReference>
<evidence type="ECO:0000259" key="6">
    <source>
        <dbReference type="PROSITE" id="PS50075"/>
    </source>
</evidence>
<feature type="domain" description="Carrier" evidence="6">
    <location>
        <begin position="679"/>
        <end position="753"/>
    </location>
</feature>
<dbReference type="InterPro" id="IPR017907">
    <property type="entry name" value="Znf_RING_CS"/>
</dbReference>
<dbReference type="PANTHER" id="PTHR43201">
    <property type="entry name" value="ACYL-COA SYNTHETASE"/>
    <property type="match status" value="1"/>
</dbReference>
<dbReference type="Gene3D" id="3.30.300.30">
    <property type="match status" value="1"/>
</dbReference>
<accession>V2YEM6</accession>
<evidence type="ECO:0000256" key="4">
    <source>
        <dbReference type="PROSITE-ProRule" id="PRU00175"/>
    </source>
</evidence>
<keyword evidence="5" id="KW-1133">Transmembrane helix</keyword>
<feature type="domain" description="RING-type" evidence="7">
    <location>
        <begin position="1561"/>
        <end position="1595"/>
    </location>
</feature>
<dbReference type="InterPro" id="IPR001841">
    <property type="entry name" value="Znf_RING"/>
</dbReference>
<dbReference type="PROSITE" id="PS00518">
    <property type="entry name" value="ZF_RING_1"/>
    <property type="match status" value="1"/>
</dbReference>
<reference evidence="8 9" key="1">
    <citation type="journal article" date="2014" name="BMC Genomics">
        <title>Genome and secretome analysis of the hemibiotrophic fungal pathogen, Moniliophthora roreri, which causes frosty pod rot disease of cacao: mechanisms of the biotrophic and necrotrophic phases.</title>
        <authorList>
            <person name="Meinhardt L.W."/>
            <person name="Costa G.G.L."/>
            <person name="Thomazella D.P.T."/>
            <person name="Teixeira P.J.P.L."/>
            <person name="Carazzolle M.F."/>
            <person name="Schuster S.C."/>
            <person name="Carlson J.E."/>
            <person name="Guiltinan M.J."/>
            <person name="Mieczkowski P."/>
            <person name="Farmer A."/>
            <person name="Ramaraj T."/>
            <person name="Crozier J."/>
            <person name="Davis R.E."/>
            <person name="Shao J."/>
            <person name="Melnick R.L."/>
            <person name="Pereira G.A.G."/>
            <person name="Bailey B.A."/>
        </authorList>
    </citation>
    <scope>NUCLEOTIDE SEQUENCE [LARGE SCALE GENOMIC DNA]</scope>
    <source>
        <strain evidence="8 9">MCA 2997</strain>
    </source>
</reference>
<dbReference type="Pfam" id="PF00501">
    <property type="entry name" value="AMP-binding"/>
    <property type="match status" value="1"/>
</dbReference>
<dbReference type="SUPFAM" id="SSF47336">
    <property type="entry name" value="ACP-like"/>
    <property type="match status" value="1"/>
</dbReference>
<comment type="caution">
    <text evidence="8">The sequence shown here is derived from an EMBL/GenBank/DDBJ whole genome shotgun (WGS) entry which is preliminary data.</text>
</comment>
<keyword evidence="1" id="KW-0479">Metal-binding</keyword>
<dbReference type="InterPro" id="IPR011004">
    <property type="entry name" value="Trimer_LpxA-like_sf"/>
</dbReference>
<dbReference type="PANTHER" id="PTHR43201:SF10">
    <property type="entry name" value="CARRIER DOMAIN-CONTAINING PROTEIN"/>
    <property type="match status" value="1"/>
</dbReference>
<dbReference type="Gene3D" id="3.40.50.12780">
    <property type="entry name" value="N-terminal domain of ligase-like"/>
    <property type="match status" value="1"/>
</dbReference>
<dbReference type="InterPro" id="IPR009081">
    <property type="entry name" value="PP-bd_ACP"/>
</dbReference>
<keyword evidence="2 4" id="KW-0863">Zinc-finger</keyword>
<dbReference type="InterPro" id="IPR000873">
    <property type="entry name" value="AMP-dep_synth/lig_dom"/>
</dbReference>
<dbReference type="STRING" id="1381753.V2YEM6"/>
<dbReference type="PROSITE" id="PS50089">
    <property type="entry name" value="ZF_RING_2"/>
    <property type="match status" value="1"/>
</dbReference>
<dbReference type="SMART" id="SM00184">
    <property type="entry name" value="RING"/>
    <property type="match status" value="1"/>
</dbReference>
<evidence type="ECO:0000256" key="5">
    <source>
        <dbReference type="SAM" id="Phobius"/>
    </source>
</evidence>
<dbReference type="GO" id="GO:0006631">
    <property type="term" value="P:fatty acid metabolic process"/>
    <property type="evidence" value="ECO:0007669"/>
    <property type="project" value="TreeGrafter"/>
</dbReference>
<dbReference type="Pfam" id="PF00550">
    <property type="entry name" value="PP-binding"/>
    <property type="match status" value="1"/>
</dbReference>
<dbReference type="EMBL" id="AWSO01000471">
    <property type="protein sequence ID" value="ESK90119.1"/>
    <property type="molecule type" value="Genomic_DNA"/>
</dbReference>
<dbReference type="InterPro" id="IPR045851">
    <property type="entry name" value="AMP-bd_C_sf"/>
</dbReference>
<protein>
    <submittedName>
        <fullName evidence="8">Peroxisomal-coenzyme a synthetase</fullName>
    </submittedName>
</protein>
<dbReference type="OrthoDB" id="3633556at2759"/>
<feature type="transmembrane region" description="Helical" evidence="5">
    <location>
        <begin position="1349"/>
        <end position="1374"/>
    </location>
</feature>
<dbReference type="SUPFAM" id="SSF57850">
    <property type="entry name" value="RING/U-box"/>
    <property type="match status" value="1"/>
</dbReference>